<protein>
    <submittedName>
        <fullName evidence="1">Uncharacterized protein</fullName>
    </submittedName>
</protein>
<evidence type="ECO:0000313" key="2">
    <source>
        <dbReference type="Proteomes" id="UP001057402"/>
    </source>
</evidence>
<dbReference type="Proteomes" id="UP001057402">
    <property type="component" value="Chromosome 3"/>
</dbReference>
<reference evidence="2" key="1">
    <citation type="journal article" date="2023" name="Front. Plant Sci.">
        <title>Chromosomal-level genome assembly of Melastoma candidum provides insights into trichome evolution.</title>
        <authorList>
            <person name="Zhong Y."/>
            <person name="Wu W."/>
            <person name="Sun C."/>
            <person name="Zou P."/>
            <person name="Liu Y."/>
            <person name="Dai S."/>
            <person name="Zhou R."/>
        </authorList>
    </citation>
    <scope>NUCLEOTIDE SEQUENCE [LARGE SCALE GENOMIC DNA]</scope>
</reference>
<organism evidence="1 2">
    <name type="scientific">Melastoma candidum</name>
    <dbReference type="NCBI Taxonomy" id="119954"/>
    <lineage>
        <taxon>Eukaryota</taxon>
        <taxon>Viridiplantae</taxon>
        <taxon>Streptophyta</taxon>
        <taxon>Embryophyta</taxon>
        <taxon>Tracheophyta</taxon>
        <taxon>Spermatophyta</taxon>
        <taxon>Magnoliopsida</taxon>
        <taxon>eudicotyledons</taxon>
        <taxon>Gunneridae</taxon>
        <taxon>Pentapetalae</taxon>
        <taxon>rosids</taxon>
        <taxon>malvids</taxon>
        <taxon>Myrtales</taxon>
        <taxon>Melastomataceae</taxon>
        <taxon>Melastomatoideae</taxon>
        <taxon>Melastomateae</taxon>
        <taxon>Melastoma</taxon>
    </lineage>
</organism>
<accession>A0ACB9RV17</accession>
<proteinExistence type="predicted"/>
<gene>
    <name evidence="1" type="ORF">MLD38_007335</name>
</gene>
<evidence type="ECO:0000313" key="1">
    <source>
        <dbReference type="EMBL" id="KAI4381243.1"/>
    </source>
</evidence>
<sequence length="184" mass="20183">MAGEKSLGKNRIGSNKNVSFSRRRASLFRMASDLCTVCAVEIAIVLFSPGSKGNSFGRPSVDAVIDRFQNFDPNFVPNVDHDEKSSDSDEECPDPTEETKAKRGMHDLKRKVIEFYLSHPPNVPLSRLTLEQLEAMKLKLEDLEEAIEKRKRELLAGAGPSSFAVAGGATDNVIPSSSTGNRDE</sequence>
<name>A0ACB9RV17_9MYRT</name>
<dbReference type="EMBL" id="CM042882">
    <property type="protein sequence ID" value="KAI4381243.1"/>
    <property type="molecule type" value="Genomic_DNA"/>
</dbReference>
<comment type="caution">
    <text evidence="1">The sequence shown here is derived from an EMBL/GenBank/DDBJ whole genome shotgun (WGS) entry which is preliminary data.</text>
</comment>
<keyword evidence="2" id="KW-1185">Reference proteome</keyword>